<dbReference type="EMBL" id="JAMZMK010010659">
    <property type="protein sequence ID" value="KAI7730760.1"/>
    <property type="molecule type" value="Genomic_DNA"/>
</dbReference>
<sequence length="325" mass="37072">RERVKREKLAAGMGGGKKRIETGCCDNGSGFDPKDKMIINQIMLRYRPIAPRPVSVDSSVSLVPVKVKRAKRKYVRVKKKNKKVGEECNLLNDDKGWMSLDQTVSLRFVTVTDPVQKLSVPDQFISFDVSENNNKMSRWITPARPSVSLHDVDLEKRVTSQPLVESWVTMESVIGTCEDENPLRYTDMEIWKNLEADSCPGFISSSNDEVQWVNLAYRRMVDPNNTENEGVTGAQVVVWLGIKVEKSAFKYWQAFSCRVRVVYMLSEKEKEKKKQITVPCDVWKMDSGGYAWRLDVKAALSLGRSQMMWSENLNEESDAKAISMR</sequence>
<dbReference type="Proteomes" id="UP001206925">
    <property type="component" value="Unassembled WGS sequence"/>
</dbReference>
<reference evidence="2" key="1">
    <citation type="submission" date="2022-06" db="EMBL/GenBank/DDBJ databases">
        <title>Uncovering the hologenomic basis of an extraordinary plant invasion.</title>
        <authorList>
            <person name="Bieker V.C."/>
            <person name="Martin M.D."/>
            <person name="Gilbert T."/>
            <person name="Hodgins K."/>
            <person name="Battlay P."/>
            <person name="Petersen B."/>
            <person name="Wilson J."/>
        </authorList>
    </citation>
    <scope>NUCLEOTIDE SEQUENCE</scope>
    <source>
        <strain evidence="2">AA19_3_7</strain>
        <tissue evidence="2">Leaf</tissue>
    </source>
</reference>
<dbReference type="PANTHER" id="PTHR33595">
    <property type="entry name" value="VON WILLEBRAND FACTOR A DOMAIN PROTEIN"/>
    <property type="match status" value="1"/>
</dbReference>
<dbReference type="AlphaFoldDB" id="A0AAD5BWK2"/>
<feature type="domain" description="DUF7950" evidence="1">
    <location>
        <begin position="164"/>
        <end position="301"/>
    </location>
</feature>
<protein>
    <recommendedName>
        <fullName evidence="1">DUF7950 domain-containing protein</fullName>
    </recommendedName>
</protein>
<dbReference type="Pfam" id="PF25821">
    <property type="entry name" value="DUF7950"/>
    <property type="match status" value="1"/>
</dbReference>
<dbReference type="InterPro" id="IPR057710">
    <property type="entry name" value="DUF7950"/>
</dbReference>
<evidence type="ECO:0000313" key="2">
    <source>
        <dbReference type="EMBL" id="KAI7730760.1"/>
    </source>
</evidence>
<feature type="non-terminal residue" evidence="2">
    <location>
        <position position="1"/>
    </location>
</feature>
<gene>
    <name evidence="2" type="ORF">M8C21_017505</name>
</gene>
<accession>A0AAD5BWK2</accession>
<evidence type="ECO:0000313" key="3">
    <source>
        <dbReference type="Proteomes" id="UP001206925"/>
    </source>
</evidence>
<organism evidence="2 3">
    <name type="scientific">Ambrosia artemisiifolia</name>
    <name type="common">Common ragweed</name>
    <dbReference type="NCBI Taxonomy" id="4212"/>
    <lineage>
        <taxon>Eukaryota</taxon>
        <taxon>Viridiplantae</taxon>
        <taxon>Streptophyta</taxon>
        <taxon>Embryophyta</taxon>
        <taxon>Tracheophyta</taxon>
        <taxon>Spermatophyta</taxon>
        <taxon>Magnoliopsida</taxon>
        <taxon>eudicotyledons</taxon>
        <taxon>Gunneridae</taxon>
        <taxon>Pentapetalae</taxon>
        <taxon>asterids</taxon>
        <taxon>campanulids</taxon>
        <taxon>Asterales</taxon>
        <taxon>Asteraceae</taxon>
        <taxon>Asteroideae</taxon>
        <taxon>Heliantheae alliance</taxon>
        <taxon>Heliantheae</taxon>
        <taxon>Ambrosia</taxon>
    </lineage>
</organism>
<comment type="caution">
    <text evidence="2">The sequence shown here is derived from an EMBL/GenBank/DDBJ whole genome shotgun (WGS) entry which is preliminary data.</text>
</comment>
<keyword evidence="3" id="KW-1185">Reference proteome</keyword>
<feature type="non-terminal residue" evidence="2">
    <location>
        <position position="325"/>
    </location>
</feature>
<dbReference type="PANTHER" id="PTHR33595:SF29">
    <property type="match status" value="1"/>
</dbReference>
<evidence type="ECO:0000259" key="1">
    <source>
        <dbReference type="Pfam" id="PF25821"/>
    </source>
</evidence>
<proteinExistence type="predicted"/>
<name>A0AAD5BWK2_AMBAR</name>